<dbReference type="EMBL" id="CM047590">
    <property type="protein sequence ID" value="KAI9919421.1"/>
    <property type="molecule type" value="Genomic_DNA"/>
</dbReference>
<evidence type="ECO:0000313" key="2">
    <source>
        <dbReference type="Proteomes" id="UP001163321"/>
    </source>
</evidence>
<comment type="caution">
    <text evidence="1">The sequence shown here is derived from an EMBL/GenBank/DDBJ whole genome shotgun (WGS) entry which is preliminary data.</text>
</comment>
<sequence>MTNSHKDDCNSQRLHTARGMKLAKEEGPDGKGVKPVGAAQGKILATHGAHCGGELKSTFEFSRTVARFGLQSLPKKCVTIGVNECISQAGLDGQG</sequence>
<accession>A0ACC0WM83</accession>
<dbReference type="Proteomes" id="UP001163321">
    <property type="component" value="Chromosome 11"/>
</dbReference>
<keyword evidence="2" id="KW-1185">Reference proteome</keyword>
<reference evidence="1 2" key="1">
    <citation type="journal article" date="2022" name="bioRxiv">
        <title>The genome of the oomycete Peronosclerospora sorghi, a cosmopolitan pathogen of maize and sorghum, is inflated with dispersed pseudogenes.</title>
        <authorList>
            <person name="Fletcher K."/>
            <person name="Martin F."/>
            <person name="Isakeit T."/>
            <person name="Cavanaugh K."/>
            <person name="Magill C."/>
            <person name="Michelmore R."/>
        </authorList>
    </citation>
    <scope>NUCLEOTIDE SEQUENCE [LARGE SCALE GENOMIC DNA]</scope>
    <source>
        <strain evidence="1">P6</strain>
    </source>
</reference>
<evidence type="ECO:0000313" key="1">
    <source>
        <dbReference type="EMBL" id="KAI9919421.1"/>
    </source>
</evidence>
<organism evidence="1 2">
    <name type="scientific">Peronosclerospora sorghi</name>
    <dbReference type="NCBI Taxonomy" id="230839"/>
    <lineage>
        <taxon>Eukaryota</taxon>
        <taxon>Sar</taxon>
        <taxon>Stramenopiles</taxon>
        <taxon>Oomycota</taxon>
        <taxon>Peronosporomycetes</taxon>
        <taxon>Peronosporales</taxon>
        <taxon>Peronosporaceae</taxon>
        <taxon>Peronosclerospora</taxon>
    </lineage>
</organism>
<protein>
    <submittedName>
        <fullName evidence="1">Uncharacterized protein</fullName>
    </submittedName>
</protein>
<gene>
    <name evidence="1" type="ORF">PsorP6_017509</name>
</gene>
<proteinExistence type="predicted"/>
<name>A0ACC0WM83_9STRA</name>